<dbReference type="Proteomes" id="UP001600888">
    <property type="component" value="Unassembled WGS sequence"/>
</dbReference>
<dbReference type="Gene3D" id="3.10.450.50">
    <property type="match status" value="1"/>
</dbReference>
<dbReference type="PANTHER" id="PTHR39598">
    <property type="entry name" value="AUSTINOL SYNTHESIS PROTEIN F-RELATED"/>
    <property type="match status" value="1"/>
</dbReference>
<dbReference type="SUPFAM" id="SSF54427">
    <property type="entry name" value="NTF2-like"/>
    <property type="match status" value="1"/>
</dbReference>
<dbReference type="InterPro" id="IPR050977">
    <property type="entry name" value="Fungal_Meroterpenoid_Isomerase"/>
</dbReference>
<organism evidence="1 2">
    <name type="scientific">Diaporthe vaccinii</name>
    <dbReference type="NCBI Taxonomy" id="105482"/>
    <lineage>
        <taxon>Eukaryota</taxon>
        <taxon>Fungi</taxon>
        <taxon>Dikarya</taxon>
        <taxon>Ascomycota</taxon>
        <taxon>Pezizomycotina</taxon>
        <taxon>Sordariomycetes</taxon>
        <taxon>Sordariomycetidae</taxon>
        <taxon>Diaporthales</taxon>
        <taxon>Diaporthaceae</taxon>
        <taxon>Diaporthe</taxon>
        <taxon>Diaporthe eres species complex</taxon>
    </lineage>
</organism>
<proteinExistence type="predicted"/>
<reference evidence="1 2" key="1">
    <citation type="submission" date="2024-03" db="EMBL/GenBank/DDBJ databases">
        <title>A high-quality draft genome sequence of Diaporthe vaccinii, a causative agent of upright dieback and viscid rot disease in cranberry plants.</title>
        <authorList>
            <person name="Sarrasin M."/>
            <person name="Lang B.F."/>
            <person name="Burger G."/>
        </authorList>
    </citation>
    <scope>NUCLEOTIDE SEQUENCE [LARGE SCALE GENOMIC DNA]</scope>
    <source>
        <strain evidence="1 2">IS7</strain>
    </source>
</reference>
<name>A0ABR4DV77_9PEZI</name>
<comment type="caution">
    <text evidence="1">The sequence shown here is derived from an EMBL/GenBank/DDBJ whole genome shotgun (WGS) entry which is preliminary data.</text>
</comment>
<sequence>MSDSLRLKTARALLDGYSSLSVDQLTAPLASDYSHQILPESLGVPIRDANQFAEHAVEIFSMFSEFRMNPKAIFEDQGQNVVVVHARMEGKLKDSNEEWLNECMLIICLSEDGSQVVKVKEFVDSAKAVELRKKHASKFIE</sequence>
<accession>A0ABR4DV77</accession>
<gene>
    <name evidence="1" type="ORF">FJTKL_03530</name>
</gene>
<keyword evidence="2" id="KW-1185">Reference proteome</keyword>
<dbReference type="InterPro" id="IPR032710">
    <property type="entry name" value="NTF2-like_dom_sf"/>
</dbReference>
<protein>
    <recommendedName>
        <fullName evidence="3">SnoaL-like domain-containing protein</fullName>
    </recommendedName>
</protein>
<dbReference type="PANTHER" id="PTHR39598:SF1">
    <property type="entry name" value="AUSTINOID BIOSYNTHESIS CLUSTERS PROTEIN F-RELATED"/>
    <property type="match status" value="1"/>
</dbReference>
<dbReference type="EMBL" id="JBAWTH010000160">
    <property type="protein sequence ID" value="KAL2274276.1"/>
    <property type="molecule type" value="Genomic_DNA"/>
</dbReference>
<evidence type="ECO:0000313" key="2">
    <source>
        <dbReference type="Proteomes" id="UP001600888"/>
    </source>
</evidence>
<evidence type="ECO:0000313" key="1">
    <source>
        <dbReference type="EMBL" id="KAL2274276.1"/>
    </source>
</evidence>
<evidence type="ECO:0008006" key="3">
    <source>
        <dbReference type="Google" id="ProtNLM"/>
    </source>
</evidence>